<evidence type="ECO:0000256" key="1">
    <source>
        <dbReference type="SAM" id="MobiDB-lite"/>
    </source>
</evidence>
<gene>
    <name evidence="2" type="ORF">ILP92_07225</name>
</gene>
<feature type="region of interest" description="Disordered" evidence="1">
    <location>
        <begin position="31"/>
        <end position="51"/>
    </location>
</feature>
<protein>
    <submittedName>
        <fullName evidence="2">Coiled coil domain-containing protein</fullName>
    </submittedName>
</protein>
<dbReference type="AlphaFoldDB" id="A0A934IBD8"/>
<sequence>MDEKNAYRRKLEARLDQWRAEIDKLQNKAAEASADARQEYDEQVRNLREQQQDARAKLMELDDASGEAWKDLKKGVERAWDDLGAAVKKARKRFG</sequence>
<evidence type="ECO:0000313" key="2">
    <source>
        <dbReference type="EMBL" id="MBJ3762531.1"/>
    </source>
</evidence>
<proteinExistence type="predicted"/>
<reference evidence="2" key="1">
    <citation type="submission" date="2020-12" db="EMBL/GenBank/DDBJ databases">
        <title>Bacterial taxonomy.</title>
        <authorList>
            <person name="Pan X."/>
        </authorList>
    </citation>
    <scope>NUCLEOTIDE SEQUENCE</scope>
    <source>
        <strain evidence="2">KCTC 52957</strain>
    </source>
</reference>
<dbReference type="Proteomes" id="UP000642488">
    <property type="component" value="Unassembled WGS sequence"/>
</dbReference>
<keyword evidence="3" id="KW-1185">Reference proteome</keyword>
<accession>A0A934IBD8</accession>
<name>A0A934IBD8_9RHOB</name>
<organism evidence="2 3">
    <name type="scientific">Palleronia pontilimi</name>
    <dbReference type="NCBI Taxonomy" id="1964209"/>
    <lineage>
        <taxon>Bacteria</taxon>
        <taxon>Pseudomonadati</taxon>
        <taxon>Pseudomonadota</taxon>
        <taxon>Alphaproteobacteria</taxon>
        <taxon>Rhodobacterales</taxon>
        <taxon>Roseobacteraceae</taxon>
        <taxon>Palleronia</taxon>
    </lineage>
</organism>
<evidence type="ECO:0000313" key="3">
    <source>
        <dbReference type="Proteomes" id="UP000642488"/>
    </source>
</evidence>
<dbReference type="RefSeq" id="WP_198915711.1">
    <property type="nucleotide sequence ID" value="NZ_JAEKPD010000007.1"/>
</dbReference>
<feature type="compositionally biased region" description="Basic and acidic residues" evidence="1">
    <location>
        <begin position="34"/>
        <end position="51"/>
    </location>
</feature>
<dbReference type="EMBL" id="JAEKPD010000007">
    <property type="protein sequence ID" value="MBJ3762531.1"/>
    <property type="molecule type" value="Genomic_DNA"/>
</dbReference>
<comment type="caution">
    <text evidence="2">The sequence shown here is derived from an EMBL/GenBank/DDBJ whole genome shotgun (WGS) entry which is preliminary data.</text>
</comment>